<keyword evidence="2" id="KW-1185">Reference proteome</keyword>
<name>A0A0P1KUG0_9CAUD</name>
<dbReference type="RefSeq" id="YP_009626196.1">
    <property type="nucleotide sequence ID" value="NC_042137.1"/>
</dbReference>
<protein>
    <submittedName>
        <fullName evidence="1">Putative major tail protein</fullName>
    </submittedName>
</protein>
<reference evidence="2" key="1">
    <citation type="submission" date="2015-10" db="EMBL/GenBank/DDBJ databases">
        <authorList>
            <person name="Turner D."/>
        </authorList>
    </citation>
    <scope>NUCLEOTIDE SEQUENCE [LARGE SCALE GENOMIC DNA]</scope>
</reference>
<dbReference type="Pfam" id="PF18906">
    <property type="entry name" value="Phage_tube_2"/>
    <property type="match status" value="1"/>
</dbReference>
<dbReference type="Proteomes" id="UP000271981">
    <property type="component" value="Genome"/>
</dbReference>
<dbReference type="KEGG" id="vg:40103097"/>
<evidence type="ECO:0000313" key="2">
    <source>
        <dbReference type="Proteomes" id="UP000271981"/>
    </source>
</evidence>
<dbReference type="GeneID" id="40103097"/>
<dbReference type="OrthoDB" id="1712at10239"/>
<proteinExistence type="predicted"/>
<organism evidence="1 2">
    <name type="scientific">Acinetobacter phage Loki</name>
    <dbReference type="NCBI Taxonomy" id="1970374"/>
    <lineage>
        <taxon>Viruses</taxon>
        <taxon>Duplodnaviria</taxon>
        <taxon>Heunggongvirae</taxon>
        <taxon>Uroviricota</taxon>
        <taxon>Caudoviricetes</taxon>
        <taxon>Lokivirus</taxon>
        <taxon>Lokivirus loki</taxon>
    </lineage>
</organism>
<evidence type="ECO:0000313" key="1">
    <source>
        <dbReference type="EMBL" id="CUS06472.1"/>
    </source>
</evidence>
<dbReference type="EMBL" id="LN890663">
    <property type="protein sequence ID" value="CUS06472.1"/>
    <property type="molecule type" value="Genomic_DNA"/>
</dbReference>
<dbReference type="InterPro" id="IPR044000">
    <property type="entry name" value="Phage_tube_2"/>
</dbReference>
<gene>
    <name evidence="1" type="primary">LOKI_11</name>
</gene>
<accession>A0A0P1KUG0</accession>
<sequence>MVCQVNKIDSNVTTLFIAEEECPKQLPTTPVWYAQEPNSYSDFGADISTVSRSPIDPTRQRLKGTISGLDATAGFNTDLTKTNLTRLMQGFCFADARQDASTQPYNGNSIALTGVDAATIKYEAAAGLGIFAASNLIFASGFGVPSNNGLKKVSDANATGVIVWGSLVTETPTTAAKLERVGHEFAEDDVVLGVAGGVVSLTATLGVFNTFGLTAGQWVFLGGDATTTRLGANVGFARISSIAEKTITFDLTTFTPAAHAGTDVTLQVFWGVVVRNEPLLENIKTRSYQLERQLGRDADGIQSEYVTGAVANELTINIPTEDKINVDLAFVGLDNEQRTGLQGIKAGTRVAAKGEQAFNTSSDVKANRMYVYNSATTQPTGLFGYISEGSLEINNNVSAIKGVGSVGGFDVSVGTFEVGGSVTAFFTNIAAVQAIRNNADVGFYSIAAAQNSGFLFDIPLLSMSGGQLAIEADNPINIPIDNNGAKSKFGYTLLTEFFAYLPSVAMPQ</sequence>